<sequence length="336" mass="37835">MRKVVLCVLLGALFFIPAFFSGCAAAAPEVTLRFAGQFPEGHTATTLMRQVAEEVLAKTGGRVEIRVFPDNELGDYTLVYEELIRGSIDMAAITVPSQFDPRLEIAYINCIVRTFDGARRLFAPDGWLFHKMDELHTRLGVKLLGFQMEGFIGIGSTKPVNEPLNPEVKKGILLRIPNMEVFKLGAEAMGYRTITIPWDEVRGSLQNGFAEGVNGMTPTAAYTMLKGVLKYWYDLRYSMENLNYMISLKTWENLKEEDRAVIAEACSKITALSIYLAEKDQEKHLGLLREAGVEVHTYSREELAPVFSKVSATWERLADKLSAELIEEFIREYAEK</sequence>
<dbReference type="PANTHER" id="PTHR33376:SF7">
    <property type="entry name" value="C4-DICARBOXYLATE-BINDING PROTEIN DCTB"/>
    <property type="match status" value="1"/>
</dbReference>
<dbReference type="OrthoDB" id="9815946at2"/>
<dbReference type="Pfam" id="PF03480">
    <property type="entry name" value="DctP"/>
    <property type="match status" value="1"/>
</dbReference>
<evidence type="ECO:0000313" key="6">
    <source>
        <dbReference type="Proteomes" id="UP000295066"/>
    </source>
</evidence>
<feature type="chain" id="PRO_5020318685" evidence="4">
    <location>
        <begin position="27"/>
        <end position="336"/>
    </location>
</feature>
<dbReference type="InterPro" id="IPR018389">
    <property type="entry name" value="DctP_fam"/>
</dbReference>
<keyword evidence="2" id="KW-0813">Transport</keyword>
<keyword evidence="3 4" id="KW-0732">Signal</keyword>
<comment type="similarity">
    <text evidence="1">Belongs to the bacterial solute-binding protein 7 family.</text>
</comment>
<evidence type="ECO:0000256" key="3">
    <source>
        <dbReference type="ARBA" id="ARBA00022729"/>
    </source>
</evidence>
<dbReference type="AlphaFoldDB" id="A0A4R8M8J4"/>
<feature type="signal peptide" evidence="4">
    <location>
        <begin position="1"/>
        <end position="26"/>
    </location>
</feature>
<evidence type="ECO:0000313" key="5">
    <source>
        <dbReference type="EMBL" id="TDY61889.1"/>
    </source>
</evidence>
<gene>
    <name evidence="5" type="ORF">C8D99_104133</name>
</gene>
<comment type="caution">
    <text evidence="5">The sequence shown here is derived from an EMBL/GenBank/DDBJ whole genome shotgun (WGS) entry which is preliminary data.</text>
</comment>
<evidence type="ECO:0000256" key="4">
    <source>
        <dbReference type="SAM" id="SignalP"/>
    </source>
</evidence>
<evidence type="ECO:0000256" key="1">
    <source>
        <dbReference type="ARBA" id="ARBA00009023"/>
    </source>
</evidence>
<accession>A0A4R8M8J4</accession>
<dbReference type="PANTHER" id="PTHR33376">
    <property type="match status" value="1"/>
</dbReference>
<dbReference type="Proteomes" id="UP000295066">
    <property type="component" value="Unassembled WGS sequence"/>
</dbReference>
<organism evidence="5 6">
    <name type="scientific">Aminivibrio pyruvatiphilus</name>
    <dbReference type="NCBI Taxonomy" id="1005740"/>
    <lineage>
        <taxon>Bacteria</taxon>
        <taxon>Thermotogati</taxon>
        <taxon>Synergistota</taxon>
        <taxon>Synergistia</taxon>
        <taxon>Synergistales</taxon>
        <taxon>Aminobacteriaceae</taxon>
        <taxon>Aminivibrio</taxon>
    </lineage>
</organism>
<dbReference type="RefSeq" id="WP_133956957.1">
    <property type="nucleotide sequence ID" value="NZ_SORI01000004.1"/>
</dbReference>
<dbReference type="InterPro" id="IPR038404">
    <property type="entry name" value="TRAP_DctP_sf"/>
</dbReference>
<dbReference type="GO" id="GO:0055085">
    <property type="term" value="P:transmembrane transport"/>
    <property type="evidence" value="ECO:0007669"/>
    <property type="project" value="InterPro"/>
</dbReference>
<protein>
    <submittedName>
        <fullName evidence="5">TRAP-type C4-dicarboxylate transport system substrate-binding protein</fullName>
    </submittedName>
</protein>
<dbReference type="NCBIfam" id="NF037995">
    <property type="entry name" value="TRAP_S1"/>
    <property type="match status" value="1"/>
</dbReference>
<dbReference type="EMBL" id="SORI01000004">
    <property type="protein sequence ID" value="TDY61889.1"/>
    <property type="molecule type" value="Genomic_DNA"/>
</dbReference>
<name>A0A4R8M8J4_9BACT</name>
<evidence type="ECO:0000256" key="2">
    <source>
        <dbReference type="ARBA" id="ARBA00022448"/>
    </source>
</evidence>
<reference evidence="5 6" key="1">
    <citation type="submission" date="2019-03" db="EMBL/GenBank/DDBJ databases">
        <title>Genomic Encyclopedia of Type Strains, Phase IV (KMG-IV): sequencing the most valuable type-strain genomes for metagenomic binning, comparative biology and taxonomic classification.</title>
        <authorList>
            <person name="Goeker M."/>
        </authorList>
    </citation>
    <scope>NUCLEOTIDE SEQUENCE [LARGE SCALE GENOMIC DNA]</scope>
    <source>
        <strain evidence="5 6">DSM 25964</strain>
    </source>
</reference>
<keyword evidence="6" id="KW-1185">Reference proteome</keyword>
<proteinExistence type="inferred from homology"/>
<dbReference type="Gene3D" id="3.40.190.170">
    <property type="entry name" value="Bacterial extracellular solute-binding protein, family 7"/>
    <property type="match status" value="1"/>
</dbReference>
<dbReference type="PROSITE" id="PS51257">
    <property type="entry name" value="PROKAR_LIPOPROTEIN"/>
    <property type="match status" value="1"/>
</dbReference>